<sequence>METVFEPQSSLLDIVLLRTFLAVMEQGSFTQAAERLALTPSAISGHVKRLEEGIGVRLLRRTTRRVEATPAGDTLHAYARNIVALEREVVARLRGTQIEGRIRVGASEDFASTWLPKALHAFQLRHPDASIELRVGITADLLEQQSRGKLDVVFGKQCALADERGEMLWEEPLVWAYAERAEFDANGVVPLAVFPEPCVYREAALAGLSAGARRWRLAFESSSMAGCTSAALAGFAVTPLALSQLRPGLRQLGAEAQMPTLPNVRFYAFLHKRTPATHSLVKAVCDAGGWGM</sequence>
<dbReference type="SUPFAM" id="SSF53850">
    <property type="entry name" value="Periplasmic binding protein-like II"/>
    <property type="match status" value="1"/>
</dbReference>
<dbReference type="RefSeq" id="WP_370819676.1">
    <property type="nucleotide sequence ID" value="NZ_CABPSB010000012.1"/>
</dbReference>
<dbReference type="Pfam" id="PF03466">
    <property type="entry name" value="LysR_substrate"/>
    <property type="match status" value="1"/>
</dbReference>
<evidence type="ECO:0000256" key="2">
    <source>
        <dbReference type="ARBA" id="ARBA00023015"/>
    </source>
</evidence>
<dbReference type="PANTHER" id="PTHR30579">
    <property type="entry name" value="TRANSCRIPTIONAL REGULATOR"/>
    <property type="match status" value="1"/>
</dbReference>
<dbReference type="InterPro" id="IPR050176">
    <property type="entry name" value="LTTR"/>
</dbReference>
<keyword evidence="2" id="KW-0805">Transcription regulation</keyword>
<dbReference type="InterPro" id="IPR036388">
    <property type="entry name" value="WH-like_DNA-bd_sf"/>
</dbReference>
<evidence type="ECO:0000256" key="3">
    <source>
        <dbReference type="ARBA" id="ARBA00023125"/>
    </source>
</evidence>
<keyword evidence="4" id="KW-0804">Transcription</keyword>
<dbReference type="PRINTS" id="PR00039">
    <property type="entry name" value="HTHLYSR"/>
</dbReference>
<evidence type="ECO:0000259" key="5">
    <source>
        <dbReference type="PROSITE" id="PS50931"/>
    </source>
</evidence>
<dbReference type="SUPFAM" id="SSF46785">
    <property type="entry name" value="Winged helix' DNA-binding domain"/>
    <property type="match status" value="1"/>
</dbReference>
<protein>
    <submittedName>
        <fullName evidence="6">LysR family transcriptional regulator</fullName>
    </submittedName>
</protein>
<keyword evidence="3" id="KW-0238">DNA-binding</keyword>
<organism evidence="6 7">
    <name type="scientific">Pandoraea anhela</name>
    <dbReference type="NCBI Taxonomy" id="2508295"/>
    <lineage>
        <taxon>Bacteria</taxon>
        <taxon>Pseudomonadati</taxon>
        <taxon>Pseudomonadota</taxon>
        <taxon>Betaproteobacteria</taxon>
        <taxon>Burkholderiales</taxon>
        <taxon>Burkholderiaceae</taxon>
        <taxon>Pandoraea</taxon>
    </lineage>
</organism>
<dbReference type="FunFam" id="1.10.10.10:FF:000001">
    <property type="entry name" value="LysR family transcriptional regulator"/>
    <property type="match status" value="1"/>
</dbReference>
<dbReference type="Pfam" id="PF00126">
    <property type="entry name" value="HTH_1"/>
    <property type="match status" value="1"/>
</dbReference>
<evidence type="ECO:0000313" key="6">
    <source>
        <dbReference type="EMBL" id="VVE26461.1"/>
    </source>
</evidence>
<gene>
    <name evidence="6" type="ORF">PAN31108_03404</name>
</gene>
<dbReference type="GO" id="GO:0003700">
    <property type="term" value="F:DNA-binding transcription factor activity"/>
    <property type="evidence" value="ECO:0007669"/>
    <property type="project" value="InterPro"/>
</dbReference>
<dbReference type="InterPro" id="IPR000847">
    <property type="entry name" value="LysR_HTH_N"/>
</dbReference>
<dbReference type="Proteomes" id="UP000406256">
    <property type="component" value="Unassembled WGS sequence"/>
</dbReference>
<dbReference type="EMBL" id="CABPSB010000012">
    <property type="protein sequence ID" value="VVE26461.1"/>
    <property type="molecule type" value="Genomic_DNA"/>
</dbReference>
<proteinExistence type="inferred from homology"/>
<evidence type="ECO:0000313" key="7">
    <source>
        <dbReference type="Proteomes" id="UP000406256"/>
    </source>
</evidence>
<feature type="domain" description="HTH lysR-type" evidence="5">
    <location>
        <begin position="12"/>
        <end position="69"/>
    </location>
</feature>
<dbReference type="AlphaFoldDB" id="A0A5E4WPR9"/>
<reference evidence="6 7" key="1">
    <citation type="submission" date="2019-08" db="EMBL/GenBank/DDBJ databases">
        <authorList>
            <person name="Peeters C."/>
        </authorList>
    </citation>
    <scope>NUCLEOTIDE SEQUENCE [LARGE SCALE GENOMIC DNA]</scope>
    <source>
        <strain evidence="6 7">LMG 31108</strain>
    </source>
</reference>
<dbReference type="InterPro" id="IPR005119">
    <property type="entry name" value="LysR_subst-bd"/>
</dbReference>
<name>A0A5E4WPR9_9BURK</name>
<dbReference type="Gene3D" id="3.40.190.10">
    <property type="entry name" value="Periplasmic binding protein-like II"/>
    <property type="match status" value="2"/>
</dbReference>
<keyword evidence="7" id="KW-1185">Reference proteome</keyword>
<dbReference type="InterPro" id="IPR036390">
    <property type="entry name" value="WH_DNA-bd_sf"/>
</dbReference>
<comment type="similarity">
    <text evidence="1">Belongs to the LysR transcriptional regulatory family.</text>
</comment>
<dbReference type="Gene3D" id="1.10.10.10">
    <property type="entry name" value="Winged helix-like DNA-binding domain superfamily/Winged helix DNA-binding domain"/>
    <property type="match status" value="1"/>
</dbReference>
<dbReference type="GO" id="GO:0003677">
    <property type="term" value="F:DNA binding"/>
    <property type="evidence" value="ECO:0007669"/>
    <property type="project" value="UniProtKB-KW"/>
</dbReference>
<evidence type="ECO:0000256" key="1">
    <source>
        <dbReference type="ARBA" id="ARBA00009437"/>
    </source>
</evidence>
<accession>A0A5E4WPR9</accession>
<dbReference type="PROSITE" id="PS50931">
    <property type="entry name" value="HTH_LYSR"/>
    <property type="match status" value="1"/>
</dbReference>
<evidence type="ECO:0000256" key="4">
    <source>
        <dbReference type="ARBA" id="ARBA00023163"/>
    </source>
</evidence>
<dbReference type="PANTHER" id="PTHR30579:SF7">
    <property type="entry name" value="HTH-TYPE TRANSCRIPTIONAL REGULATOR LRHA-RELATED"/>
    <property type="match status" value="1"/>
</dbReference>